<accession>A0AAD6D7Y4</accession>
<gene>
    <name evidence="3" type="ORF">N7494_001416</name>
</gene>
<name>A0AAD6D7Y4_9EURO</name>
<keyword evidence="4" id="KW-1185">Reference proteome</keyword>
<sequence length="133" mass="14559">MAKLTPCTVASVFVYFSVLNSLADLTRQCFAASVSPVTWGVDNPVQSEQKGTGKFARLYGLTNIALPIYDVVNFYDKGICDIPPAGVCLSDGPVFHIIVNTKCGRKRRGEMFPKDFDSDDNILNDRVPRGPTP</sequence>
<proteinExistence type="predicted"/>
<reference evidence="3 4" key="1">
    <citation type="journal article" date="2023" name="IMA Fungus">
        <title>Comparative genomic study of the Penicillium genus elucidates a diverse pangenome and 15 lateral gene transfer events.</title>
        <authorList>
            <person name="Petersen C."/>
            <person name="Sorensen T."/>
            <person name="Nielsen M.R."/>
            <person name="Sondergaard T.E."/>
            <person name="Sorensen J.L."/>
            <person name="Fitzpatrick D.A."/>
            <person name="Frisvad J.C."/>
            <person name="Nielsen K.L."/>
        </authorList>
    </citation>
    <scope>NUCLEOTIDE SEQUENCE [LARGE SCALE GENOMIC DNA]</scope>
    <source>
        <strain evidence="3 4">IBT 35679</strain>
    </source>
</reference>
<feature type="region of interest" description="Disordered" evidence="1">
    <location>
        <begin position="114"/>
        <end position="133"/>
    </location>
</feature>
<evidence type="ECO:0000313" key="3">
    <source>
        <dbReference type="EMBL" id="KAJ5557501.1"/>
    </source>
</evidence>
<comment type="caution">
    <text evidence="3">The sequence shown here is derived from an EMBL/GenBank/DDBJ whole genome shotgun (WGS) entry which is preliminary data.</text>
</comment>
<protein>
    <submittedName>
        <fullName evidence="3">Uncharacterized protein</fullName>
    </submittedName>
</protein>
<dbReference type="AlphaFoldDB" id="A0AAD6D7Y4"/>
<evidence type="ECO:0000313" key="4">
    <source>
        <dbReference type="Proteomes" id="UP001220324"/>
    </source>
</evidence>
<organism evidence="3 4">
    <name type="scientific">Penicillium frequentans</name>
    <dbReference type="NCBI Taxonomy" id="3151616"/>
    <lineage>
        <taxon>Eukaryota</taxon>
        <taxon>Fungi</taxon>
        <taxon>Dikarya</taxon>
        <taxon>Ascomycota</taxon>
        <taxon>Pezizomycotina</taxon>
        <taxon>Eurotiomycetes</taxon>
        <taxon>Eurotiomycetidae</taxon>
        <taxon>Eurotiales</taxon>
        <taxon>Aspergillaceae</taxon>
        <taxon>Penicillium</taxon>
    </lineage>
</organism>
<keyword evidence="2" id="KW-0732">Signal</keyword>
<dbReference type="Proteomes" id="UP001220324">
    <property type="component" value="Unassembled WGS sequence"/>
</dbReference>
<evidence type="ECO:0000256" key="1">
    <source>
        <dbReference type="SAM" id="MobiDB-lite"/>
    </source>
</evidence>
<dbReference type="EMBL" id="JAQIZZ010000001">
    <property type="protein sequence ID" value="KAJ5557501.1"/>
    <property type="molecule type" value="Genomic_DNA"/>
</dbReference>
<evidence type="ECO:0000256" key="2">
    <source>
        <dbReference type="SAM" id="SignalP"/>
    </source>
</evidence>
<feature type="signal peptide" evidence="2">
    <location>
        <begin position="1"/>
        <end position="23"/>
    </location>
</feature>
<feature type="chain" id="PRO_5042203443" evidence="2">
    <location>
        <begin position="24"/>
        <end position="133"/>
    </location>
</feature>